<evidence type="ECO:0000313" key="1">
    <source>
        <dbReference type="EMBL" id="PJZ47884.1"/>
    </source>
</evidence>
<sequence>MKNLRSILPGPKSLSASVIFLTIVFSQVSAETILLKNGEKTYGTVIDQSTDTVTILKETKRQTLAKSQILKIIFKDIKDETELAKLFEAEKKKLNKDGKKPEKEEQLDTILLEQMIKENSYKAVQKRLALIEKYIDEQDSSWEEYISANRNPWEPVWKSAILPGWGLSTMKHENYARAYQIAIGLSFLVAIGGSQAATEQHNKAENRMSKILFEDPVTYAQIQGSGITGASVIVTKMQSDSISEYNSFKSKENQYETYSRTGLYMGVGLYLIQLAQSYFLGQKWATHNIIQTPSGEAVKEGFNFKSNYMPIAAGGASNLWEYRTDLRYVSSF</sequence>
<gene>
    <name evidence="1" type="ORF">CH362_16440</name>
</gene>
<proteinExistence type="predicted"/>
<name>A0A2M9Y8L5_9LEPT</name>
<dbReference type="RefSeq" id="WP_100711415.1">
    <property type="nucleotide sequence ID" value="NZ_NPDR01000009.1"/>
</dbReference>
<evidence type="ECO:0000313" key="2">
    <source>
        <dbReference type="Proteomes" id="UP000231926"/>
    </source>
</evidence>
<dbReference type="NCBIfam" id="NF047433">
    <property type="entry name" value="Lepto_7_Nterm"/>
    <property type="match status" value="1"/>
</dbReference>
<keyword evidence="2" id="KW-1185">Reference proteome</keyword>
<dbReference type="AlphaFoldDB" id="A0A2M9Y8L5"/>
<dbReference type="Proteomes" id="UP000231926">
    <property type="component" value="Unassembled WGS sequence"/>
</dbReference>
<dbReference type="OrthoDB" id="340606at2"/>
<evidence type="ECO:0008006" key="3">
    <source>
        <dbReference type="Google" id="ProtNLM"/>
    </source>
</evidence>
<organism evidence="1 2">
    <name type="scientific">Leptospira saintgironsiae</name>
    <dbReference type="NCBI Taxonomy" id="2023183"/>
    <lineage>
        <taxon>Bacteria</taxon>
        <taxon>Pseudomonadati</taxon>
        <taxon>Spirochaetota</taxon>
        <taxon>Spirochaetia</taxon>
        <taxon>Leptospirales</taxon>
        <taxon>Leptospiraceae</taxon>
        <taxon>Leptospira</taxon>
    </lineage>
</organism>
<comment type="caution">
    <text evidence="1">The sequence shown here is derived from an EMBL/GenBank/DDBJ whole genome shotgun (WGS) entry which is preliminary data.</text>
</comment>
<reference evidence="1 2" key="1">
    <citation type="submission" date="2017-07" db="EMBL/GenBank/DDBJ databases">
        <title>Leptospira spp. isolated from tropical soils.</title>
        <authorList>
            <person name="Thibeaux R."/>
            <person name="Iraola G."/>
            <person name="Ferres I."/>
            <person name="Bierque E."/>
            <person name="Girault D."/>
            <person name="Soupe-Gilbert M.-E."/>
            <person name="Picardeau M."/>
            <person name="Goarant C."/>
        </authorList>
    </citation>
    <scope>NUCLEOTIDE SEQUENCE [LARGE SCALE GENOMIC DNA]</scope>
    <source>
        <strain evidence="1 2">FH4-C-A2</strain>
    </source>
</reference>
<accession>A0A2M9Y8L5</accession>
<dbReference type="EMBL" id="NPDR01000009">
    <property type="protein sequence ID" value="PJZ47884.1"/>
    <property type="molecule type" value="Genomic_DNA"/>
</dbReference>
<protein>
    <recommendedName>
        <fullName evidence="3">ATP-cone domain-containing protein</fullName>
    </recommendedName>
</protein>